<dbReference type="Gene3D" id="3.40.50.11820">
    <property type="match status" value="1"/>
</dbReference>
<dbReference type="Pfam" id="PF04464">
    <property type="entry name" value="Glyphos_transf"/>
    <property type="match status" value="1"/>
</dbReference>
<dbReference type="Gene3D" id="3.40.50.12580">
    <property type="match status" value="1"/>
</dbReference>
<keyword evidence="5" id="KW-0777">Teichoic acid biosynthesis</keyword>
<comment type="similarity">
    <text evidence="2">Belongs to the CDP-glycerol glycerophosphotransferase family.</text>
</comment>
<dbReference type="GO" id="GO:0019350">
    <property type="term" value="P:teichoic acid biosynthetic process"/>
    <property type="evidence" value="ECO:0007669"/>
    <property type="project" value="UniProtKB-KW"/>
</dbReference>
<dbReference type="InterPro" id="IPR043149">
    <property type="entry name" value="TagF_N"/>
</dbReference>
<gene>
    <name evidence="7" type="ORF">EM808_10905</name>
</gene>
<evidence type="ECO:0000256" key="3">
    <source>
        <dbReference type="ARBA" id="ARBA00022475"/>
    </source>
</evidence>
<dbReference type="GO" id="GO:0047355">
    <property type="term" value="F:CDP-glycerol glycerophosphotransferase activity"/>
    <property type="evidence" value="ECO:0007669"/>
    <property type="project" value="InterPro"/>
</dbReference>
<dbReference type="GO" id="GO:0005886">
    <property type="term" value="C:plasma membrane"/>
    <property type="evidence" value="ECO:0007669"/>
    <property type="project" value="UniProtKB-SubCell"/>
</dbReference>
<dbReference type="Proteomes" id="UP000288024">
    <property type="component" value="Unassembled WGS sequence"/>
</dbReference>
<accession>A0A3S2UX63</accession>
<evidence type="ECO:0000313" key="8">
    <source>
        <dbReference type="Proteomes" id="UP000288024"/>
    </source>
</evidence>
<dbReference type="InterPro" id="IPR007554">
    <property type="entry name" value="Glycerophosphate_synth"/>
</dbReference>
<evidence type="ECO:0000256" key="2">
    <source>
        <dbReference type="ARBA" id="ARBA00010488"/>
    </source>
</evidence>
<keyword evidence="6" id="KW-0472">Membrane</keyword>
<dbReference type="PANTHER" id="PTHR37316:SF3">
    <property type="entry name" value="TEICHOIC ACID GLYCEROL-PHOSPHATE TRANSFERASE"/>
    <property type="match status" value="1"/>
</dbReference>
<protein>
    <submittedName>
        <fullName evidence="7">CDP-glycerol glycerophosphotransferase family protein</fullName>
    </submittedName>
</protein>
<sequence length="717" mass="84385">MFERSSIMSESGYVHKQAHKVIIDNDQLSVKFCFKHELLEAKQTSLVLIQRGSENVIEGSIKQIDINEDFGIYESAISLTENKEEFIKTSTWDLYLLVKDEETETETEIETEKKFRIKSNKAALELNYYMFAEADTMFYAYTTNKGNVSFRTVQQRIIANIEEAHLTNGSLVHISGYGFNPQSQQAPVEKRLIITNNINEEVFNISLEENKRSDLQEMYGGSIHNYETIGFEGKIDLSQYLFQSEAIFYRLYLELSYEENGEIVKVLSPRLKFISFNPKYKRQKSIISTVYGKKRVLLKSTAKNNYLSLKVADYNAKQELKSRIKGKLVRIKRSRKAKKLFKLAFKMLGMLPASKKTVIFESFLGKQYSDSPRAIYEYLKENHPEYKLYWSVDKRFIQNFENRGINITPRFSLKWLFRMARAQYWVSNSRLPLWIPKPKNTTYLQTWHGTPLKRLAADMDEVHMPGTNTKKYKRNFLKEASNWDYLVSPNAYSSEIFARAFDFDRKMIESGYPRNDALINDNHVDNITAIKEKFALPLDKKIILYAPTWRDDQFYGKGKYKFDLELKLDQLKEELGDDYIVILRMHYLVAENLDLTPYVGFAYDFSNYEDIRELYLISDLLITDYSSVFFDYGNLRRPMIFYVYDIDTYRDKLRGFYFDFEQKAPGPLAKTTDEVIAYIRQAEKEPLNEQFEEFYNTFCYLEDGEASKRVVEEVFLK</sequence>
<name>A0A3S2UX63_9BACI</name>
<evidence type="ECO:0000256" key="6">
    <source>
        <dbReference type="ARBA" id="ARBA00023136"/>
    </source>
</evidence>
<evidence type="ECO:0000313" key="7">
    <source>
        <dbReference type="EMBL" id="RVT63763.1"/>
    </source>
</evidence>
<evidence type="ECO:0000256" key="5">
    <source>
        <dbReference type="ARBA" id="ARBA00022944"/>
    </source>
</evidence>
<reference evidence="7 8" key="1">
    <citation type="submission" date="2019-01" db="EMBL/GenBank/DDBJ databases">
        <title>Bacillus sp. M5HDSG1-1, whole genome shotgun sequence.</title>
        <authorList>
            <person name="Tuo L."/>
        </authorList>
    </citation>
    <scope>NUCLEOTIDE SEQUENCE [LARGE SCALE GENOMIC DNA]</scope>
    <source>
        <strain evidence="7 8">M5HDSG1-1</strain>
    </source>
</reference>
<comment type="caution">
    <text evidence="7">The sequence shown here is derived from an EMBL/GenBank/DDBJ whole genome shotgun (WGS) entry which is preliminary data.</text>
</comment>
<proteinExistence type="inferred from homology"/>
<evidence type="ECO:0000256" key="1">
    <source>
        <dbReference type="ARBA" id="ARBA00004202"/>
    </source>
</evidence>
<dbReference type="EMBL" id="RZTZ01000003">
    <property type="protein sequence ID" value="RVT63763.1"/>
    <property type="molecule type" value="Genomic_DNA"/>
</dbReference>
<dbReference type="PANTHER" id="PTHR37316">
    <property type="entry name" value="TEICHOIC ACID GLYCEROL-PHOSPHATE PRIMASE"/>
    <property type="match status" value="1"/>
</dbReference>
<comment type="subcellular location">
    <subcellularLocation>
        <location evidence="1">Cell membrane</location>
        <topology evidence="1">Peripheral membrane protein</topology>
    </subcellularLocation>
</comment>
<organism evidence="7 8">
    <name type="scientific">Niallia taxi</name>
    <dbReference type="NCBI Taxonomy" id="2499688"/>
    <lineage>
        <taxon>Bacteria</taxon>
        <taxon>Bacillati</taxon>
        <taxon>Bacillota</taxon>
        <taxon>Bacilli</taxon>
        <taxon>Bacillales</taxon>
        <taxon>Bacillaceae</taxon>
        <taxon>Niallia</taxon>
    </lineage>
</organism>
<keyword evidence="4 7" id="KW-0808">Transferase</keyword>
<keyword evidence="3" id="KW-1003">Cell membrane</keyword>
<evidence type="ECO:0000256" key="4">
    <source>
        <dbReference type="ARBA" id="ARBA00022679"/>
    </source>
</evidence>
<keyword evidence="8" id="KW-1185">Reference proteome</keyword>
<dbReference type="SUPFAM" id="SSF53756">
    <property type="entry name" value="UDP-Glycosyltransferase/glycogen phosphorylase"/>
    <property type="match status" value="1"/>
</dbReference>
<dbReference type="InterPro" id="IPR043148">
    <property type="entry name" value="TagF_C"/>
</dbReference>
<dbReference type="InterPro" id="IPR051612">
    <property type="entry name" value="Teichoic_Acid_Biosynth"/>
</dbReference>
<dbReference type="AlphaFoldDB" id="A0A3S2UX63"/>